<comment type="function">
    <text evidence="2">Catalyzes the condensation of isopentenyl diphosphate (IPP) with allylic pyrophosphates generating different type of terpenoids.</text>
</comment>
<dbReference type="NCBIfam" id="NF011406">
    <property type="entry name" value="PRK14831.1"/>
    <property type="match status" value="1"/>
</dbReference>
<feature type="binding site" evidence="2">
    <location>
        <position position="42"/>
    </location>
    <ligand>
        <name>substrate</name>
    </ligand>
</feature>
<dbReference type="PROSITE" id="PS01066">
    <property type="entry name" value="UPP_SYNTHASE"/>
    <property type="match status" value="1"/>
</dbReference>
<comment type="caution">
    <text evidence="3">The sequence shown here is derived from an EMBL/GenBank/DDBJ whole genome shotgun (WGS) entry which is preliminary data.</text>
</comment>
<comment type="subunit">
    <text evidence="2">Homodimer.</text>
</comment>
<protein>
    <recommendedName>
        <fullName evidence="2">Isoprenyl transferase</fullName>
        <ecNumber evidence="2">2.5.1.-</ecNumber>
    </recommendedName>
</protein>
<sequence>MSLYSVLPDDLNPQCLPNHVAVIMDGNGRWANQRGLPRVVGHRQGAKILKDLLRCCKDWGIGALTAYAFSTENWRRPTSEVDFLMVLFEKMLRKELKEMHREGVCIRFIGELEALSPSLQAEIKRAMEETADNTGIDFNVAINYGSRSEIVQACQQVAQKVERGELSSEAISEEILSQHLYTAGSDPDLLIRTSGEQRLSNFLLWQLAYTEMYFTRAFWPDFDRGEFHRALQTYQQRDRRFGNAKDGVTEAKNQVAKRVKEPVLTA</sequence>
<keyword evidence="1 2" id="KW-0808">Transferase</keyword>
<dbReference type="GO" id="GO:0000287">
    <property type="term" value="F:magnesium ion binding"/>
    <property type="evidence" value="ECO:0007669"/>
    <property type="project" value="UniProtKB-UniRule"/>
</dbReference>
<dbReference type="Proteomes" id="UP000249354">
    <property type="component" value="Unassembled WGS sequence"/>
</dbReference>
<comment type="cofactor">
    <cofactor evidence="2">
        <name>Mg(2+)</name>
        <dbReference type="ChEBI" id="CHEBI:18420"/>
    </cofactor>
    <text evidence="2">Binds 2 magnesium ions per subunit.</text>
</comment>
<feature type="binding site" evidence="2">
    <location>
        <position position="38"/>
    </location>
    <ligand>
        <name>substrate</name>
    </ligand>
</feature>
<keyword evidence="2" id="KW-0479">Metal-binding</keyword>
<feature type="binding site" evidence="2">
    <location>
        <position position="30"/>
    </location>
    <ligand>
        <name>substrate</name>
    </ligand>
</feature>
<name>A0A2W4UVD0_9CYAN</name>
<dbReference type="PANTHER" id="PTHR10291">
    <property type="entry name" value="DEHYDRODOLICHYL DIPHOSPHATE SYNTHASE FAMILY MEMBER"/>
    <property type="match status" value="1"/>
</dbReference>
<keyword evidence="2" id="KW-0460">Magnesium</keyword>
<comment type="similarity">
    <text evidence="2">Belongs to the UPP synthase family.</text>
</comment>
<reference evidence="4" key="1">
    <citation type="submission" date="2018-04" db="EMBL/GenBank/DDBJ databases">
        <authorList>
            <person name="Cornet L."/>
        </authorList>
    </citation>
    <scope>NUCLEOTIDE SEQUENCE [LARGE SCALE GENOMIC DNA]</scope>
</reference>
<dbReference type="NCBIfam" id="TIGR00055">
    <property type="entry name" value="uppS"/>
    <property type="match status" value="1"/>
</dbReference>
<feature type="binding site" evidence="2">
    <location>
        <begin position="26"/>
        <end position="29"/>
    </location>
    <ligand>
        <name>substrate</name>
    </ligand>
</feature>
<feature type="binding site" evidence="2">
    <location>
        <position position="25"/>
    </location>
    <ligand>
        <name>Mg(2+)</name>
        <dbReference type="ChEBI" id="CHEBI:18420"/>
    </ligand>
</feature>
<dbReference type="GO" id="GO:0045547">
    <property type="term" value="F:ditrans,polycis-polyprenyl diphosphate synthase [(2E,6E)-farnesyl diphosphate specific] activity"/>
    <property type="evidence" value="ECO:0007669"/>
    <property type="project" value="TreeGrafter"/>
</dbReference>
<dbReference type="AlphaFoldDB" id="A0A2W4UVD0"/>
<dbReference type="InterPro" id="IPR001441">
    <property type="entry name" value="UPP_synth-like"/>
</dbReference>
<dbReference type="Pfam" id="PF01255">
    <property type="entry name" value="Prenyltransf"/>
    <property type="match status" value="1"/>
</dbReference>
<feature type="active site" evidence="2">
    <location>
        <position position="25"/>
    </location>
</feature>
<dbReference type="CDD" id="cd00475">
    <property type="entry name" value="Cis_IPPS"/>
    <property type="match status" value="1"/>
</dbReference>
<dbReference type="SUPFAM" id="SSF64005">
    <property type="entry name" value="Undecaprenyl diphosphate synthase"/>
    <property type="match status" value="1"/>
</dbReference>
<dbReference type="EC" id="2.5.1.-" evidence="2"/>
<dbReference type="GO" id="GO:0016094">
    <property type="term" value="P:polyprenol biosynthetic process"/>
    <property type="evidence" value="ECO:0007669"/>
    <property type="project" value="TreeGrafter"/>
</dbReference>
<evidence type="ECO:0000256" key="1">
    <source>
        <dbReference type="ARBA" id="ARBA00022679"/>
    </source>
</evidence>
<accession>A0A2W4UVD0</accession>
<feature type="binding site" evidence="2">
    <location>
        <position position="76"/>
    </location>
    <ligand>
        <name>substrate</name>
    </ligand>
</feature>
<reference evidence="3 4" key="2">
    <citation type="submission" date="2018-06" db="EMBL/GenBank/DDBJ databases">
        <title>Metagenomic assembly of (sub)arctic Cyanobacteria and their associated microbiome from non-axenic cultures.</title>
        <authorList>
            <person name="Baurain D."/>
        </authorList>
    </citation>
    <scope>NUCLEOTIDE SEQUENCE [LARGE SCALE GENOMIC DNA]</scope>
    <source>
        <strain evidence="3">ULC129bin1</strain>
    </source>
</reference>
<feature type="binding site" evidence="2">
    <location>
        <position position="211"/>
    </location>
    <ligand>
        <name>Mg(2+)</name>
        <dbReference type="ChEBI" id="CHEBI:18420"/>
    </ligand>
</feature>
<proteinExistence type="inferred from homology"/>
<evidence type="ECO:0000256" key="2">
    <source>
        <dbReference type="HAMAP-Rule" id="MF_01139"/>
    </source>
</evidence>
<dbReference type="FunFam" id="3.40.1180.10:FF:000001">
    <property type="entry name" value="(2E,6E)-farnesyl-diphosphate-specific ditrans,polycis-undecaprenyl-diphosphate synthase"/>
    <property type="match status" value="1"/>
</dbReference>
<gene>
    <name evidence="3" type="ORF">DCF25_00800</name>
</gene>
<dbReference type="InterPro" id="IPR018520">
    <property type="entry name" value="UPP_synth-like_CS"/>
</dbReference>
<feature type="binding site" evidence="2">
    <location>
        <begin position="70"/>
        <end position="72"/>
    </location>
    <ligand>
        <name>substrate</name>
    </ligand>
</feature>
<dbReference type="Gene3D" id="3.40.1180.10">
    <property type="entry name" value="Decaprenyl diphosphate synthase-like"/>
    <property type="match status" value="1"/>
</dbReference>
<evidence type="ECO:0000313" key="4">
    <source>
        <dbReference type="Proteomes" id="UP000249354"/>
    </source>
</evidence>
<feature type="binding site" evidence="2">
    <location>
        <begin position="198"/>
        <end position="200"/>
    </location>
    <ligand>
        <name>substrate</name>
    </ligand>
</feature>
<evidence type="ECO:0000313" key="3">
    <source>
        <dbReference type="EMBL" id="PZO23197.1"/>
    </source>
</evidence>
<organism evidence="3 4">
    <name type="scientific">Leptolyngbya foveolarum</name>
    <dbReference type="NCBI Taxonomy" id="47253"/>
    <lineage>
        <taxon>Bacteria</taxon>
        <taxon>Bacillati</taxon>
        <taxon>Cyanobacteriota</taxon>
        <taxon>Cyanophyceae</taxon>
        <taxon>Leptolyngbyales</taxon>
        <taxon>Leptolyngbyaceae</taxon>
        <taxon>Leptolyngbya group</taxon>
        <taxon>Leptolyngbya</taxon>
    </lineage>
</organism>
<dbReference type="EMBL" id="QBMC01000003">
    <property type="protein sequence ID" value="PZO23197.1"/>
    <property type="molecule type" value="Genomic_DNA"/>
</dbReference>
<dbReference type="HAMAP" id="MF_01139">
    <property type="entry name" value="ISPT"/>
    <property type="match status" value="1"/>
</dbReference>
<feature type="binding site" evidence="2">
    <location>
        <position position="74"/>
    </location>
    <ligand>
        <name>substrate</name>
    </ligand>
</feature>
<dbReference type="PANTHER" id="PTHR10291:SF0">
    <property type="entry name" value="DEHYDRODOLICHYL DIPHOSPHATE SYNTHASE 2"/>
    <property type="match status" value="1"/>
</dbReference>
<dbReference type="NCBIfam" id="NF011405">
    <property type="entry name" value="PRK14830.1"/>
    <property type="match status" value="1"/>
</dbReference>
<feature type="binding site" evidence="2">
    <location>
        <position position="192"/>
    </location>
    <ligand>
        <name>substrate</name>
    </ligand>
</feature>
<feature type="active site" description="Proton acceptor" evidence="2">
    <location>
        <position position="73"/>
    </location>
</feature>
<dbReference type="InterPro" id="IPR036424">
    <property type="entry name" value="UPP_synth-like_sf"/>
</dbReference>